<keyword evidence="1" id="KW-0732">Signal</keyword>
<organism evidence="2 3">
    <name type="scientific">Vibrio panuliri</name>
    <dbReference type="NCBI Taxonomy" id="1381081"/>
    <lineage>
        <taxon>Bacteria</taxon>
        <taxon>Pseudomonadati</taxon>
        <taxon>Pseudomonadota</taxon>
        <taxon>Gammaproteobacteria</taxon>
        <taxon>Vibrionales</taxon>
        <taxon>Vibrionaceae</taxon>
        <taxon>Vibrio</taxon>
    </lineage>
</organism>
<dbReference type="AlphaFoldDB" id="A0A1Q9HEV2"/>
<dbReference type="RefSeq" id="WP_075709429.1">
    <property type="nucleotide sequence ID" value="NZ_MJMJ01000023.1"/>
</dbReference>
<dbReference type="STRING" id="1381081.BIY22_08850"/>
<feature type="signal peptide" evidence="1">
    <location>
        <begin position="1"/>
        <end position="19"/>
    </location>
</feature>
<reference evidence="2 3" key="1">
    <citation type="submission" date="2016-09" db="EMBL/GenBank/DDBJ databases">
        <title>Genomic Taxonomy of the Vibrionaceae.</title>
        <authorList>
            <person name="Gonzalez-Castillo A."/>
            <person name="Gomez-Gil B."/>
            <person name="Enciso-Ibarra K."/>
        </authorList>
    </citation>
    <scope>NUCLEOTIDE SEQUENCE [LARGE SCALE GENOMIC DNA]</scope>
    <source>
        <strain evidence="2 3">CAIM 703</strain>
    </source>
</reference>
<dbReference type="OrthoDB" id="5904741at2"/>
<evidence type="ECO:0000313" key="2">
    <source>
        <dbReference type="EMBL" id="OLQ88262.1"/>
    </source>
</evidence>
<sequence length="170" mass="19197">MKRTLLALLLSATSTAVFAADNSCLASKYDAYVEASMHWYEDLAQLTAKQYPQLEEVSQWYLDGRRNHFDLNAEAVKYYLDNDPSKVATEKPVEAWLQLEQKEIKTLASRSDALGHAAAKTFADRQAKPHPKNYELRSAFADLLSHPTKIDSALKRYNTSIAKVEAMTCH</sequence>
<evidence type="ECO:0000313" key="3">
    <source>
        <dbReference type="Proteomes" id="UP000186313"/>
    </source>
</evidence>
<evidence type="ECO:0000256" key="1">
    <source>
        <dbReference type="SAM" id="SignalP"/>
    </source>
</evidence>
<dbReference type="Proteomes" id="UP000186313">
    <property type="component" value="Unassembled WGS sequence"/>
</dbReference>
<feature type="chain" id="PRO_5013294231" evidence="1">
    <location>
        <begin position="20"/>
        <end position="170"/>
    </location>
</feature>
<proteinExistence type="predicted"/>
<comment type="caution">
    <text evidence="2">The sequence shown here is derived from an EMBL/GenBank/DDBJ whole genome shotgun (WGS) entry which is preliminary data.</text>
</comment>
<protein>
    <submittedName>
        <fullName evidence="2">Uncharacterized protein</fullName>
    </submittedName>
</protein>
<gene>
    <name evidence="2" type="ORF">BIY22_08850</name>
</gene>
<name>A0A1Q9HEV2_9VIBR</name>
<dbReference type="EMBL" id="MJMJ01000023">
    <property type="protein sequence ID" value="OLQ88262.1"/>
    <property type="molecule type" value="Genomic_DNA"/>
</dbReference>
<accession>A0A1Q9HEV2</accession>